<dbReference type="GO" id="GO:0042632">
    <property type="term" value="P:cholesterol homeostasis"/>
    <property type="evidence" value="ECO:0007669"/>
    <property type="project" value="TreeGrafter"/>
</dbReference>
<evidence type="ECO:0000256" key="2">
    <source>
        <dbReference type="ARBA" id="ARBA00005814"/>
    </source>
</evidence>
<dbReference type="Pfam" id="PF00005">
    <property type="entry name" value="ABC_tran"/>
    <property type="match status" value="1"/>
</dbReference>
<dbReference type="GO" id="GO:0016887">
    <property type="term" value="F:ATP hydrolysis activity"/>
    <property type="evidence" value="ECO:0007669"/>
    <property type="project" value="InterPro"/>
</dbReference>
<evidence type="ECO:0000313" key="11">
    <source>
        <dbReference type="EMBL" id="ELT98072.1"/>
    </source>
</evidence>
<feature type="transmembrane region" description="Helical" evidence="9">
    <location>
        <begin position="609"/>
        <end position="629"/>
    </location>
</feature>
<dbReference type="InterPro" id="IPR003593">
    <property type="entry name" value="AAA+_ATPase"/>
</dbReference>
<evidence type="ECO:0000256" key="4">
    <source>
        <dbReference type="ARBA" id="ARBA00022692"/>
    </source>
</evidence>
<comment type="similarity">
    <text evidence="2">Belongs to the ABC transporter superfamily. ABCG family. Eye pigment precursor importer (TC 3.A.1.204) subfamily.</text>
</comment>
<name>R7TWT6_CAPTE</name>
<dbReference type="GO" id="GO:0005886">
    <property type="term" value="C:plasma membrane"/>
    <property type="evidence" value="ECO:0007669"/>
    <property type="project" value="TreeGrafter"/>
</dbReference>
<evidence type="ECO:0000256" key="5">
    <source>
        <dbReference type="ARBA" id="ARBA00022741"/>
    </source>
</evidence>
<dbReference type="InterPro" id="IPR027417">
    <property type="entry name" value="P-loop_NTPase"/>
</dbReference>
<dbReference type="OrthoDB" id="66620at2759"/>
<dbReference type="PROSITE" id="PS00211">
    <property type="entry name" value="ABC_TRANSPORTER_1"/>
    <property type="match status" value="1"/>
</dbReference>
<dbReference type="EMBL" id="AMQN01010610">
    <property type="status" value="NOT_ANNOTATED_CDS"/>
    <property type="molecule type" value="Genomic_DNA"/>
</dbReference>
<dbReference type="GO" id="GO:0120020">
    <property type="term" value="F:cholesterol transfer activity"/>
    <property type="evidence" value="ECO:0007669"/>
    <property type="project" value="TreeGrafter"/>
</dbReference>
<proteinExistence type="inferred from homology"/>
<gene>
    <name evidence="11" type="ORF">CAPTEDRAFT_116806</name>
</gene>
<feature type="transmembrane region" description="Helical" evidence="9">
    <location>
        <begin position="381"/>
        <end position="403"/>
    </location>
</feature>
<dbReference type="Gene3D" id="3.40.50.300">
    <property type="entry name" value="P-loop containing nucleotide triphosphate hydrolases"/>
    <property type="match status" value="1"/>
</dbReference>
<dbReference type="EMBL" id="KB308243">
    <property type="protein sequence ID" value="ELT98072.1"/>
    <property type="molecule type" value="Genomic_DNA"/>
</dbReference>
<feature type="transmembrane region" description="Helical" evidence="9">
    <location>
        <begin position="460"/>
        <end position="480"/>
    </location>
</feature>
<dbReference type="GO" id="GO:0005524">
    <property type="term" value="F:ATP binding"/>
    <property type="evidence" value="ECO:0007669"/>
    <property type="project" value="UniProtKB-KW"/>
</dbReference>
<keyword evidence="7 9" id="KW-1133">Transmembrane helix</keyword>
<dbReference type="InterPro" id="IPR050352">
    <property type="entry name" value="ABCG_transporters"/>
</dbReference>
<dbReference type="GO" id="GO:0140359">
    <property type="term" value="F:ABC-type transporter activity"/>
    <property type="evidence" value="ECO:0007669"/>
    <property type="project" value="InterPro"/>
</dbReference>
<dbReference type="InterPro" id="IPR043926">
    <property type="entry name" value="ABCG_dom"/>
</dbReference>
<keyword evidence="3" id="KW-0813">Transport</keyword>
<accession>R7TWT6</accession>
<evidence type="ECO:0000256" key="1">
    <source>
        <dbReference type="ARBA" id="ARBA00004141"/>
    </source>
</evidence>
<protein>
    <recommendedName>
        <fullName evidence="10">ABC transporter domain-containing protein</fullName>
    </recommendedName>
</protein>
<reference evidence="11 13" key="2">
    <citation type="journal article" date="2013" name="Nature">
        <title>Insights into bilaterian evolution from three spiralian genomes.</title>
        <authorList>
            <person name="Simakov O."/>
            <person name="Marletaz F."/>
            <person name="Cho S.J."/>
            <person name="Edsinger-Gonzales E."/>
            <person name="Havlak P."/>
            <person name="Hellsten U."/>
            <person name="Kuo D.H."/>
            <person name="Larsson T."/>
            <person name="Lv J."/>
            <person name="Arendt D."/>
            <person name="Savage R."/>
            <person name="Osoegawa K."/>
            <person name="de Jong P."/>
            <person name="Grimwood J."/>
            <person name="Chapman J.A."/>
            <person name="Shapiro H."/>
            <person name="Aerts A."/>
            <person name="Otillar R.P."/>
            <person name="Terry A.Y."/>
            <person name="Boore J.L."/>
            <person name="Grigoriev I.V."/>
            <person name="Lindberg D.R."/>
            <person name="Seaver E.C."/>
            <person name="Weisblat D.A."/>
            <person name="Putnam N.H."/>
            <person name="Rokhsar D.S."/>
        </authorList>
    </citation>
    <scope>NUCLEOTIDE SEQUENCE</scope>
    <source>
        <strain evidence="11 13">I ESC-2004</strain>
    </source>
</reference>
<evidence type="ECO:0000313" key="12">
    <source>
        <dbReference type="EnsemblMetazoa" id="CapteP116806"/>
    </source>
</evidence>
<evidence type="ECO:0000256" key="9">
    <source>
        <dbReference type="SAM" id="Phobius"/>
    </source>
</evidence>
<dbReference type="FunCoup" id="R7TWT6">
    <property type="interactions" value="25"/>
</dbReference>
<dbReference type="OMA" id="WLAWEDY"/>
<keyword evidence="5" id="KW-0547">Nucleotide-binding</keyword>
<dbReference type="Pfam" id="PF19055">
    <property type="entry name" value="ABC2_membrane_7"/>
    <property type="match status" value="1"/>
</dbReference>
<evidence type="ECO:0000259" key="10">
    <source>
        <dbReference type="PROSITE" id="PS50893"/>
    </source>
</evidence>
<keyword evidence="6" id="KW-0067">ATP-binding</keyword>
<reference evidence="12" key="3">
    <citation type="submission" date="2015-06" db="UniProtKB">
        <authorList>
            <consortium name="EnsemblMetazoa"/>
        </authorList>
    </citation>
    <scope>IDENTIFICATION</scope>
</reference>
<dbReference type="PANTHER" id="PTHR48041">
    <property type="entry name" value="ABC TRANSPORTER G FAMILY MEMBER 28"/>
    <property type="match status" value="1"/>
</dbReference>
<dbReference type="SUPFAM" id="SSF52540">
    <property type="entry name" value="P-loop containing nucleoside triphosphate hydrolases"/>
    <property type="match status" value="1"/>
</dbReference>
<dbReference type="InterPro" id="IPR017871">
    <property type="entry name" value="ABC_transporter-like_CS"/>
</dbReference>
<dbReference type="InterPro" id="IPR003439">
    <property type="entry name" value="ABC_transporter-like_ATP-bd"/>
</dbReference>
<feature type="transmembrane region" description="Helical" evidence="9">
    <location>
        <begin position="525"/>
        <end position="545"/>
    </location>
</feature>
<dbReference type="Pfam" id="PF01061">
    <property type="entry name" value="ABC2_membrane"/>
    <property type="match status" value="1"/>
</dbReference>
<evidence type="ECO:0000256" key="8">
    <source>
        <dbReference type="ARBA" id="ARBA00023136"/>
    </source>
</evidence>
<feature type="domain" description="ABC transporter" evidence="10">
    <location>
        <begin position="34"/>
        <end position="279"/>
    </location>
</feature>
<dbReference type="CDD" id="cd03234">
    <property type="entry name" value="ABCG_White"/>
    <property type="match status" value="1"/>
</dbReference>
<evidence type="ECO:0000256" key="7">
    <source>
        <dbReference type="ARBA" id="ARBA00022989"/>
    </source>
</evidence>
<dbReference type="PROSITE" id="PS50893">
    <property type="entry name" value="ABC_TRANSPORTER_2"/>
    <property type="match status" value="1"/>
</dbReference>
<dbReference type="AlphaFoldDB" id="R7TWT6"/>
<dbReference type="EnsemblMetazoa" id="CapteT116806">
    <property type="protein sequence ID" value="CapteP116806"/>
    <property type="gene ID" value="CapteG116806"/>
</dbReference>
<dbReference type="STRING" id="283909.R7TWT6"/>
<evidence type="ECO:0000256" key="3">
    <source>
        <dbReference type="ARBA" id="ARBA00022448"/>
    </source>
</evidence>
<feature type="transmembrane region" description="Helical" evidence="9">
    <location>
        <begin position="418"/>
        <end position="439"/>
    </location>
</feature>
<dbReference type="PANTHER" id="PTHR48041:SF71">
    <property type="entry name" value="ATP-BINDING CASSETTE SUB-FAMILY G MEMBER 8"/>
    <property type="match status" value="1"/>
</dbReference>
<evidence type="ECO:0000256" key="6">
    <source>
        <dbReference type="ARBA" id="ARBA00022840"/>
    </source>
</evidence>
<keyword evidence="13" id="KW-1185">Reference proteome</keyword>
<evidence type="ECO:0000313" key="13">
    <source>
        <dbReference type="Proteomes" id="UP000014760"/>
    </source>
</evidence>
<dbReference type="Proteomes" id="UP000014760">
    <property type="component" value="Unassembled WGS sequence"/>
</dbReference>
<dbReference type="HOGENOM" id="CLU_000604_57_8_1"/>
<keyword evidence="8 9" id="KW-0472">Membrane</keyword>
<reference evidence="13" key="1">
    <citation type="submission" date="2012-12" db="EMBL/GenBank/DDBJ databases">
        <authorList>
            <person name="Hellsten U."/>
            <person name="Grimwood J."/>
            <person name="Chapman J.A."/>
            <person name="Shapiro H."/>
            <person name="Aerts A."/>
            <person name="Otillar R.P."/>
            <person name="Terry A.Y."/>
            <person name="Boore J.L."/>
            <person name="Simakov O."/>
            <person name="Marletaz F."/>
            <person name="Cho S.-J."/>
            <person name="Edsinger-Gonzales E."/>
            <person name="Havlak P."/>
            <person name="Kuo D.-H."/>
            <person name="Larsson T."/>
            <person name="Lv J."/>
            <person name="Arendt D."/>
            <person name="Savage R."/>
            <person name="Osoegawa K."/>
            <person name="de Jong P."/>
            <person name="Lindberg D.R."/>
            <person name="Seaver E.C."/>
            <person name="Weisblat D.A."/>
            <person name="Putnam N.H."/>
            <person name="Grigoriev I.V."/>
            <person name="Rokhsar D.S."/>
        </authorList>
    </citation>
    <scope>NUCLEOTIDE SEQUENCE</scope>
    <source>
        <strain evidence="13">I ESC-2004</strain>
    </source>
</reference>
<dbReference type="SMART" id="SM00382">
    <property type="entry name" value="AAA"/>
    <property type="match status" value="1"/>
</dbReference>
<feature type="transmembrane region" description="Helical" evidence="9">
    <location>
        <begin position="492"/>
        <end position="513"/>
    </location>
</feature>
<organism evidence="11">
    <name type="scientific">Capitella teleta</name>
    <name type="common">Polychaete worm</name>
    <dbReference type="NCBI Taxonomy" id="283909"/>
    <lineage>
        <taxon>Eukaryota</taxon>
        <taxon>Metazoa</taxon>
        <taxon>Spiralia</taxon>
        <taxon>Lophotrochozoa</taxon>
        <taxon>Annelida</taxon>
        <taxon>Polychaeta</taxon>
        <taxon>Sedentaria</taxon>
        <taxon>Scolecida</taxon>
        <taxon>Capitellidae</taxon>
        <taxon>Capitella</taxon>
    </lineage>
</organism>
<sequence length="641" mass="72300">MEEIAYNRHELKTLTVNALHYEVEERGLEWWQALSSFQMPWTKKDLPRLPKRKVLNDVSFEVKSGEMLAVLGSSGSGKTSLIDVIACNNDGGEVTGDVYINGLKRTPAMIKECAACVRQDDRLLPHLTVKETLTFVAQLKLPKEWSRQNVLSRVDSVIAELGLRHVTDSKVGGEEVRGISGGERRRVSIGIQLLLDPSILFLDEPTSGLDSFTAHHLMETLAKLSKNDRIVMLSIHQPRSDIFALFDLIMLLSQGHVVYNGKAADMVAYFTSLGHPCPELTNPCDFYVDLTTVDMKTIEREQESSDRVKTLVSTFSSKDEATPKKTTVKFKVEDDTRGQVNEAFDGSDGDLEVTTTNTRPGMWDQFSVLLRRATKNSLEDYGFLAVQAVEALAMSVMIGLVFFDLKLDQLSARDRFGLLYIIGALYPYMVILDVIGKYYKERFTIYFEMKDGLYSAWPYFWAKVIGEIPEHLFFILLYAVPVYFLSGMQLDPLIFLQSFGIIFLVVYNSRCIGQFAGALMPTYQLAVITAQSIFTLFLLSSGFIFNLENLFVGTQWISYVSHLKWGYQALCVLEFTNLNFTCPANLPESVCLNNGEEALMAYSLDGNPVWHSASIISGEILFFLFLYFISIKFISQKPHQT</sequence>
<dbReference type="GO" id="GO:0033344">
    <property type="term" value="P:cholesterol efflux"/>
    <property type="evidence" value="ECO:0007669"/>
    <property type="project" value="TreeGrafter"/>
</dbReference>
<keyword evidence="4 9" id="KW-0812">Transmembrane</keyword>
<dbReference type="GO" id="GO:0043235">
    <property type="term" value="C:receptor complex"/>
    <property type="evidence" value="ECO:0007669"/>
    <property type="project" value="TreeGrafter"/>
</dbReference>
<comment type="subcellular location">
    <subcellularLocation>
        <location evidence="1">Membrane</location>
        <topology evidence="1">Multi-pass membrane protein</topology>
    </subcellularLocation>
</comment>
<dbReference type="InterPro" id="IPR013525">
    <property type="entry name" value="ABC2_TM"/>
</dbReference>